<reference evidence="1" key="2">
    <citation type="journal article" date="2008" name="Genome Biol.">
        <title>Improved genome assembly and evidence-based global gene model set for the chordate Ciona intestinalis: new insight into intron and operon populations.</title>
        <authorList>
            <person name="Satou Y."/>
            <person name="Mineta K."/>
            <person name="Ogasawara M."/>
            <person name="Sasakura Y."/>
            <person name="Shoguchi E."/>
            <person name="Ueno K."/>
            <person name="Yamada L."/>
            <person name="Matsumoto J."/>
            <person name="Wasserscheid J."/>
            <person name="Dewar K."/>
            <person name="Wiley G.B."/>
            <person name="Macmil S.L."/>
            <person name="Roe B.A."/>
            <person name="Zeller R.W."/>
            <person name="Hastings K.E."/>
            <person name="Lemaire P."/>
            <person name="Lindquist E."/>
            <person name="Endo T."/>
            <person name="Hotta K."/>
            <person name="Inaba K."/>
        </authorList>
    </citation>
    <scope>NUCLEOTIDE SEQUENCE [LARGE SCALE GENOMIC DNA]</scope>
    <source>
        <strain evidence="1">wild type</strain>
    </source>
</reference>
<dbReference type="HOGENOM" id="CLU_3417193_0_0_1"/>
<reference evidence="1" key="3">
    <citation type="submission" date="2025-08" db="UniProtKB">
        <authorList>
            <consortium name="Ensembl"/>
        </authorList>
    </citation>
    <scope>IDENTIFICATION</scope>
</reference>
<sequence>MKWCLIFPPPYCILPIKHAISNNVEL</sequence>
<keyword evidence="2" id="KW-1185">Reference proteome</keyword>
<name>H2XM40_CIOIN</name>
<dbReference type="EMBL" id="EAAA01002110">
    <property type="status" value="NOT_ANNOTATED_CDS"/>
    <property type="molecule type" value="Genomic_DNA"/>
</dbReference>
<dbReference type="AlphaFoldDB" id="H2XM40"/>
<dbReference type="InParanoid" id="H2XM40"/>
<dbReference type="Proteomes" id="UP000008144">
    <property type="component" value="Chromosome 5"/>
</dbReference>
<reference evidence="1" key="4">
    <citation type="submission" date="2025-09" db="UniProtKB">
        <authorList>
            <consortium name="Ensembl"/>
        </authorList>
    </citation>
    <scope>IDENTIFICATION</scope>
</reference>
<reference evidence="2" key="1">
    <citation type="journal article" date="2002" name="Science">
        <title>The draft genome of Ciona intestinalis: insights into chordate and vertebrate origins.</title>
        <authorList>
            <person name="Dehal P."/>
            <person name="Satou Y."/>
            <person name="Campbell R.K."/>
            <person name="Chapman J."/>
            <person name="Degnan B."/>
            <person name="De Tomaso A."/>
            <person name="Davidson B."/>
            <person name="Di Gregorio A."/>
            <person name="Gelpke M."/>
            <person name="Goodstein D.M."/>
            <person name="Harafuji N."/>
            <person name="Hastings K.E."/>
            <person name="Ho I."/>
            <person name="Hotta K."/>
            <person name="Huang W."/>
            <person name="Kawashima T."/>
            <person name="Lemaire P."/>
            <person name="Martinez D."/>
            <person name="Meinertzhagen I.A."/>
            <person name="Necula S."/>
            <person name="Nonaka M."/>
            <person name="Putnam N."/>
            <person name="Rash S."/>
            <person name="Saiga H."/>
            <person name="Satake M."/>
            <person name="Terry A."/>
            <person name="Yamada L."/>
            <person name="Wang H.G."/>
            <person name="Awazu S."/>
            <person name="Azumi K."/>
            <person name="Boore J."/>
            <person name="Branno M."/>
            <person name="Chin-Bow S."/>
            <person name="DeSantis R."/>
            <person name="Doyle S."/>
            <person name="Francino P."/>
            <person name="Keys D.N."/>
            <person name="Haga S."/>
            <person name="Hayashi H."/>
            <person name="Hino K."/>
            <person name="Imai K.S."/>
            <person name="Inaba K."/>
            <person name="Kano S."/>
            <person name="Kobayashi K."/>
            <person name="Kobayashi M."/>
            <person name="Lee B.I."/>
            <person name="Makabe K.W."/>
            <person name="Manohar C."/>
            <person name="Matassi G."/>
            <person name="Medina M."/>
            <person name="Mochizuki Y."/>
            <person name="Mount S."/>
            <person name="Morishita T."/>
            <person name="Miura S."/>
            <person name="Nakayama A."/>
            <person name="Nishizaka S."/>
            <person name="Nomoto H."/>
            <person name="Ohta F."/>
            <person name="Oishi K."/>
            <person name="Rigoutsos I."/>
            <person name="Sano M."/>
            <person name="Sasaki A."/>
            <person name="Sasakura Y."/>
            <person name="Shoguchi E."/>
            <person name="Shin-i T."/>
            <person name="Spagnuolo A."/>
            <person name="Stainier D."/>
            <person name="Suzuki M.M."/>
            <person name="Tassy O."/>
            <person name="Takatori N."/>
            <person name="Tokuoka M."/>
            <person name="Yagi K."/>
            <person name="Yoshizaki F."/>
            <person name="Wada S."/>
            <person name="Zhang C."/>
            <person name="Hyatt P.D."/>
            <person name="Larimer F."/>
            <person name="Detter C."/>
            <person name="Doggett N."/>
            <person name="Glavina T."/>
            <person name="Hawkins T."/>
            <person name="Richardson P."/>
            <person name="Lucas S."/>
            <person name="Kohara Y."/>
            <person name="Levine M."/>
            <person name="Satoh N."/>
            <person name="Rokhsar D.S."/>
        </authorList>
    </citation>
    <scope>NUCLEOTIDE SEQUENCE [LARGE SCALE GENOMIC DNA]</scope>
</reference>
<organism evidence="1 2">
    <name type="scientific">Ciona intestinalis</name>
    <name type="common">Transparent sea squirt</name>
    <name type="synonym">Ascidia intestinalis</name>
    <dbReference type="NCBI Taxonomy" id="7719"/>
    <lineage>
        <taxon>Eukaryota</taxon>
        <taxon>Metazoa</taxon>
        <taxon>Chordata</taxon>
        <taxon>Tunicata</taxon>
        <taxon>Ascidiacea</taxon>
        <taxon>Phlebobranchia</taxon>
        <taxon>Cionidae</taxon>
        <taxon>Ciona</taxon>
    </lineage>
</organism>
<dbReference type="Ensembl" id="ENSCINT00000030475.1">
    <property type="protein sequence ID" value="ENSCINP00000030722.1"/>
    <property type="gene ID" value="ENSCING00000018312.1"/>
</dbReference>
<evidence type="ECO:0000313" key="1">
    <source>
        <dbReference type="Ensembl" id="ENSCINP00000030722.1"/>
    </source>
</evidence>
<accession>H2XM40</accession>
<evidence type="ECO:0000313" key="2">
    <source>
        <dbReference type="Proteomes" id="UP000008144"/>
    </source>
</evidence>
<protein>
    <submittedName>
        <fullName evidence="1">Uncharacterized protein</fullName>
    </submittedName>
</protein>
<proteinExistence type="predicted"/>